<gene>
    <name evidence="1" type="ORF">HPB47_009925</name>
</gene>
<reference evidence="1 2" key="1">
    <citation type="journal article" date="2020" name="Cell">
        <title>Large-Scale Comparative Analyses of Tick Genomes Elucidate Their Genetic Diversity and Vector Capacities.</title>
        <authorList>
            <consortium name="Tick Genome and Microbiome Consortium (TIGMIC)"/>
            <person name="Jia N."/>
            <person name="Wang J."/>
            <person name="Shi W."/>
            <person name="Du L."/>
            <person name="Sun Y."/>
            <person name="Zhan W."/>
            <person name="Jiang J.F."/>
            <person name="Wang Q."/>
            <person name="Zhang B."/>
            <person name="Ji P."/>
            <person name="Bell-Sakyi L."/>
            <person name="Cui X.M."/>
            <person name="Yuan T.T."/>
            <person name="Jiang B.G."/>
            <person name="Yang W.F."/>
            <person name="Lam T.T."/>
            <person name="Chang Q.C."/>
            <person name="Ding S.J."/>
            <person name="Wang X.J."/>
            <person name="Zhu J.G."/>
            <person name="Ruan X.D."/>
            <person name="Zhao L."/>
            <person name="Wei J.T."/>
            <person name="Ye R.Z."/>
            <person name="Que T.C."/>
            <person name="Du C.H."/>
            <person name="Zhou Y.H."/>
            <person name="Cheng J.X."/>
            <person name="Dai P.F."/>
            <person name="Guo W.B."/>
            <person name="Han X.H."/>
            <person name="Huang E.J."/>
            <person name="Li L.F."/>
            <person name="Wei W."/>
            <person name="Gao Y.C."/>
            <person name="Liu J.Z."/>
            <person name="Shao H.Z."/>
            <person name="Wang X."/>
            <person name="Wang C.C."/>
            <person name="Yang T.C."/>
            <person name="Huo Q.B."/>
            <person name="Li W."/>
            <person name="Chen H.Y."/>
            <person name="Chen S.E."/>
            <person name="Zhou L.G."/>
            <person name="Ni X.B."/>
            <person name="Tian J.H."/>
            <person name="Sheng Y."/>
            <person name="Liu T."/>
            <person name="Pan Y.S."/>
            <person name="Xia L.Y."/>
            <person name="Li J."/>
            <person name="Zhao F."/>
            <person name="Cao W.C."/>
        </authorList>
    </citation>
    <scope>NUCLEOTIDE SEQUENCE [LARGE SCALE GENOMIC DNA]</scope>
    <source>
        <strain evidence="1">Iper-2018</strain>
    </source>
</reference>
<name>A0AC60P0L7_IXOPE</name>
<dbReference type="Proteomes" id="UP000805193">
    <property type="component" value="Unassembled WGS sequence"/>
</dbReference>
<proteinExistence type="predicted"/>
<keyword evidence="2" id="KW-1185">Reference proteome</keyword>
<evidence type="ECO:0000313" key="1">
    <source>
        <dbReference type="EMBL" id="KAG0412926.1"/>
    </source>
</evidence>
<feature type="non-terminal residue" evidence="1">
    <location>
        <position position="1"/>
    </location>
</feature>
<accession>A0AC60P0L7</accession>
<dbReference type="EMBL" id="JABSTQ010011308">
    <property type="protein sequence ID" value="KAG0412926.1"/>
    <property type="molecule type" value="Genomic_DNA"/>
</dbReference>
<evidence type="ECO:0000313" key="2">
    <source>
        <dbReference type="Proteomes" id="UP000805193"/>
    </source>
</evidence>
<sequence>IEFLREMIVKFEENYPETLERCLIINDSTTCFLERGQNLEVPVEVTRAGSTLRWKFQTSPGHDVDFSITHSIRGDEKQGEQVRQVARIKCDLVPETGQLENLAVGSYDDDTVSLKLINKEDYYMYT</sequence>
<organism evidence="1 2">
    <name type="scientific">Ixodes persulcatus</name>
    <name type="common">Taiga tick</name>
    <dbReference type="NCBI Taxonomy" id="34615"/>
    <lineage>
        <taxon>Eukaryota</taxon>
        <taxon>Metazoa</taxon>
        <taxon>Ecdysozoa</taxon>
        <taxon>Arthropoda</taxon>
        <taxon>Chelicerata</taxon>
        <taxon>Arachnida</taxon>
        <taxon>Acari</taxon>
        <taxon>Parasitiformes</taxon>
        <taxon>Ixodida</taxon>
        <taxon>Ixodoidea</taxon>
        <taxon>Ixodidae</taxon>
        <taxon>Ixodinae</taxon>
        <taxon>Ixodes</taxon>
    </lineage>
</organism>
<comment type="caution">
    <text evidence="1">The sequence shown here is derived from an EMBL/GenBank/DDBJ whole genome shotgun (WGS) entry which is preliminary data.</text>
</comment>
<protein>
    <submittedName>
        <fullName evidence="1">Uncharacterized protein</fullName>
    </submittedName>
</protein>